<evidence type="ECO:0000259" key="7">
    <source>
        <dbReference type="PROSITE" id="PS51292"/>
    </source>
</evidence>
<feature type="domain" description="RING-type" evidence="6">
    <location>
        <begin position="43"/>
        <end position="89"/>
    </location>
</feature>
<evidence type="ECO:0000313" key="8">
    <source>
        <dbReference type="EMBL" id="AES80011.2"/>
    </source>
</evidence>
<dbReference type="STRING" id="3880.G7L1E2"/>
<accession>A0A0C3W8R1</accession>
<dbReference type="EMBL" id="CM001223">
    <property type="protein sequence ID" value="AES80011.2"/>
    <property type="molecule type" value="Genomic_DNA"/>
</dbReference>
<organism evidence="8 10">
    <name type="scientific">Medicago truncatula</name>
    <name type="common">Barrel medic</name>
    <name type="synonym">Medicago tribuloides</name>
    <dbReference type="NCBI Taxonomy" id="3880"/>
    <lineage>
        <taxon>Eukaryota</taxon>
        <taxon>Viridiplantae</taxon>
        <taxon>Streptophyta</taxon>
        <taxon>Embryophyta</taxon>
        <taxon>Tracheophyta</taxon>
        <taxon>Spermatophyta</taxon>
        <taxon>Magnoliopsida</taxon>
        <taxon>eudicotyledons</taxon>
        <taxon>Gunneridae</taxon>
        <taxon>Pentapetalae</taxon>
        <taxon>rosids</taxon>
        <taxon>fabids</taxon>
        <taxon>Fabales</taxon>
        <taxon>Fabaceae</taxon>
        <taxon>Papilionoideae</taxon>
        <taxon>50 kb inversion clade</taxon>
        <taxon>NPAAA clade</taxon>
        <taxon>Hologalegina</taxon>
        <taxon>IRL clade</taxon>
        <taxon>Trifolieae</taxon>
        <taxon>Medicago</taxon>
    </lineage>
</organism>
<keyword evidence="1" id="KW-0479">Metal-binding</keyword>
<reference evidence="8 10" key="1">
    <citation type="journal article" date="2011" name="Nature">
        <title>The Medicago genome provides insight into the evolution of rhizobial symbioses.</title>
        <authorList>
            <person name="Young N.D."/>
            <person name="Debelle F."/>
            <person name="Oldroyd G.E."/>
            <person name="Geurts R."/>
            <person name="Cannon S.B."/>
            <person name="Udvardi M.K."/>
            <person name="Benedito V.A."/>
            <person name="Mayer K.F."/>
            <person name="Gouzy J."/>
            <person name="Schoof H."/>
            <person name="Van de Peer Y."/>
            <person name="Proost S."/>
            <person name="Cook D.R."/>
            <person name="Meyers B.C."/>
            <person name="Spannagl M."/>
            <person name="Cheung F."/>
            <person name="De Mita S."/>
            <person name="Krishnakumar V."/>
            <person name="Gundlach H."/>
            <person name="Zhou S."/>
            <person name="Mudge J."/>
            <person name="Bharti A.K."/>
            <person name="Murray J.D."/>
            <person name="Naoumkina M.A."/>
            <person name="Rosen B."/>
            <person name="Silverstein K.A."/>
            <person name="Tang H."/>
            <person name="Rombauts S."/>
            <person name="Zhao P.X."/>
            <person name="Zhou P."/>
            <person name="Barbe V."/>
            <person name="Bardou P."/>
            <person name="Bechner M."/>
            <person name="Bellec A."/>
            <person name="Berger A."/>
            <person name="Berges H."/>
            <person name="Bidwell S."/>
            <person name="Bisseling T."/>
            <person name="Choisne N."/>
            <person name="Couloux A."/>
            <person name="Denny R."/>
            <person name="Deshpande S."/>
            <person name="Dai X."/>
            <person name="Doyle J.J."/>
            <person name="Dudez A.M."/>
            <person name="Farmer A.D."/>
            <person name="Fouteau S."/>
            <person name="Franken C."/>
            <person name="Gibelin C."/>
            <person name="Gish J."/>
            <person name="Goldstein S."/>
            <person name="Gonzalez A.J."/>
            <person name="Green P.J."/>
            <person name="Hallab A."/>
            <person name="Hartog M."/>
            <person name="Hua A."/>
            <person name="Humphray S.J."/>
            <person name="Jeong D.H."/>
            <person name="Jing Y."/>
            <person name="Jocker A."/>
            <person name="Kenton S.M."/>
            <person name="Kim D.J."/>
            <person name="Klee K."/>
            <person name="Lai H."/>
            <person name="Lang C."/>
            <person name="Lin S."/>
            <person name="Macmil S.L."/>
            <person name="Magdelenat G."/>
            <person name="Matthews L."/>
            <person name="McCorrison J."/>
            <person name="Monaghan E.L."/>
            <person name="Mun J.H."/>
            <person name="Najar F.Z."/>
            <person name="Nicholson C."/>
            <person name="Noirot C."/>
            <person name="O'Bleness M."/>
            <person name="Paule C.R."/>
            <person name="Poulain J."/>
            <person name="Prion F."/>
            <person name="Qin B."/>
            <person name="Qu C."/>
            <person name="Retzel E.F."/>
            <person name="Riddle C."/>
            <person name="Sallet E."/>
            <person name="Samain S."/>
            <person name="Samson N."/>
            <person name="Sanders I."/>
            <person name="Saurat O."/>
            <person name="Scarpelli C."/>
            <person name="Schiex T."/>
            <person name="Segurens B."/>
            <person name="Severin A.J."/>
            <person name="Sherrier D.J."/>
            <person name="Shi R."/>
            <person name="Sims S."/>
            <person name="Singer S.R."/>
            <person name="Sinharoy S."/>
            <person name="Sterck L."/>
            <person name="Viollet A."/>
            <person name="Wang B.B."/>
            <person name="Wang K."/>
            <person name="Wang M."/>
            <person name="Wang X."/>
            <person name="Warfsmann J."/>
            <person name="Weissenbach J."/>
            <person name="White D.D."/>
            <person name="White J.D."/>
            <person name="Wiley G.B."/>
            <person name="Wincker P."/>
            <person name="Xing Y."/>
            <person name="Yang L."/>
            <person name="Yao Z."/>
            <person name="Ying F."/>
            <person name="Zhai J."/>
            <person name="Zhou L."/>
            <person name="Zuber A."/>
            <person name="Denarie J."/>
            <person name="Dixon R.A."/>
            <person name="May G.D."/>
            <person name="Schwartz D.C."/>
            <person name="Rogers J."/>
            <person name="Quetier F."/>
            <person name="Town C.D."/>
            <person name="Roe B.A."/>
        </authorList>
    </citation>
    <scope>NUCLEOTIDE SEQUENCE [LARGE SCALE GENOMIC DNA]</scope>
    <source>
        <strain evidence="8">A17</strain>
        <strain evidence="9 10">cv. Jemalong A17</strain>
    </source>
</reference>
<dbReference type="InterPro" id="IPR001841">
    <property type="entry name" value="Znf_RING"/>
</dbReference>
<evidence type="ECO:0000256" key="1">
    <source>
        <dbReference type="ARBA" id="ARBA00022723"/>
    </source>
</evidence>
<feature type="transmembrane region" description="Helical" evidence="5">
    <location>
        <begin position="116"/>
        <end position="136"/>
    </location>
</feature>
<reference evidence="9" key="3">
    <citation type="submission" date="2015-04" db="UniProtKB">
        <authorList>
            <consortium name="EnsemblPlants"/>
        </authorList>
    </citation>
    <scope>IDENTIFICATION</scope>
    <source>
        <strain evidence="9">cv. Jemalong A17</strain>
    </source>
</reference>
<name>G7L1E2_MEDTR</name>
<feature type="transmembrane region" description="Helical" evidence="5">
    <location>
        <begin position="148"/>
        <end position="169"/>
    </location>
</feature>
<keyword evidence="5" id="KW-0472">Membrane</keyword>
<dbReference type="InterPro" id="IPR011016">
    <property type="entry name" value="Znf_RING-CH"/>
</dbReference>
<dbReference type="CDD" id="cd16495">
    <property type="entry name" value="RING_CH-C4HC3_MARCH"/>
    <property type="match status" value="1"/>
</dbReference>
<dbReference type="Pfam" id="PF12906">
    <property type="entry name" value="RINGv"/>
    <property type="match status" value="1"/>
</dbReference>
<dbReference type="PANTHER" id="PTHR46158">
    <property type="entry name" value="OS02G0165000 PROTEIN"/>
    <property type="match status" value="1"/>
</dbReference>
<evidence type="ECO:0000256" key="4">
    <source>
        <dbReference type="PROSITE-ProRule" id="PRU00175"/>
    </source>
</evidence>
<evidence type="ECO:0000313" key="9">
    <source>
        <dbReference type="EnsemblPlants" id="AES80011"/>
    </source>
</evidence>
<feature type="transmembrane region" description="Helical" evidence="5">
    <location>
        <begin position="203"/>
        <end position="224"/>
    </location>
</feature>
<evidence type="ECO:0000256" key="3">
    <source>
        <dbReference type="ARBA" id="ARBA00022833"/>
    </source>
</evidence>
<proteinExistence type="predicted"/>
<sequence length="240" mass="27727">MLAKENWSMMSVEIIETSEQDQITPVPVEVTTNEEITEEEAVCRICLDVFDERNIFKMECSCKGDQRLVHEECLIKWFSTKRNKKCDVCLAEVQNLPANLVHECRSVQPRNIRLSAWQNFVVLVLISTLWYFHFIVDLLYRDLKTRGIIIAAAVSFTLSLLASVFAFFLAIREYMWLYALLEFGLVDATFLLFYTLLHLAPIYSIPLSSVVGFGIAMGINYMYIKHVNRRLQVPTNDIPV</sequence>
<dbReference type="HOGENOM" id="CLU_039981_2_1_1"/>
<keyword evidence="2 4" id="KW-0863">Zinc-finger</keyword>
<keyword evidence="10" id="KW-1185">Reference proteome</keyword>
<gene>
    <name evidence="8" type="ordered locus">MTR_7g075740</name>
</gene>
<dbReference type="GO" id="GO:0008270">
    <property type="term" value="F:zinc ion binding"/>
    <property type="evidence" value="ECO:0007669"/>
    <property type="project" value="UniProtKB-KW"/>
</dbReference>
<dbReference type="PROSITE" id="PS51292">
    <property type="entry name" value="ZF_RING_CH"/>
    <property type="match status" value="1"/>
</dbReference>
<protein>
    <submittedName>
        <fullName evidence="8">Zinc finger protein</fullName>
    </submittedName>
</protein>
<feature type="transmembrane region" description="Helical" evidence="5">
    <location>
        <begin position="176"/>
        <end position="197"/>
    </location>
</feature>
<evidence type="ECO:0000256" key="2">
    <source>
        <dbReference type="ARBA" id="ARBA00022771"/>
    </source>
</evidence>
<dbReference type="Proteomes" id="UP000002051">
    <property type="component" value="Unassembled WGS sequence"/>
</dbReference>
<reference evidence="8 10" key="2">
    <citation type="journal article" date="2014" name="BMC Genomics">
        <title>An improved genome release (version Mt4.0) for the model legume Medicago truncatula.</title>
        <authorList>
            <person name="Tang H."/>
            <person name="Krishnakumar V."/>
            <person name="Bidwell S."/>
            <person name="Rosen B."/>
            <person name="Chan A."/>
            <person name="Zhou S."/>
            <person name="Gentzbittel L."/>
            <person name="Childs K.L."/>
            <person name="Yandell M."/>
            <person name="Gundlach H."/>
            <person name="Mayer K.F."/>
            <person name="Schwartz D.C."/>
            <person name="Town C.D."/>
        </authorList>
    </citation>
    <scope>GENOME REANNOTATION</scope>
    <source>
        <strain evidence="9 10">cv. Jemalong A17</strain>
    </source>
</reference>
<keyword evidence="5" id="KW-0812">Transmembrane</keyword>
<dbReference type="PaxDb" id="3880-AES80011"/>
<accession>G7L1E2</accession>
<dbReference type="SUPFAM" id="SSF57850">
    <property type="entry name" value="RING/U-box"/>
    <property type="match status" value="1"/>
</dbReference>
<dbReference type="AlphaFoldDB" id="G7L1E2"/>
<dbReference type="PANTHER" id="PTHR46158:SF11">
    <property type="entry name" value="ZINC FINGER PROTEIN"/>
    <property type="match status" value="1"/>
</dbReference>
<evidence type="ECO:0000313" key="10">
    <source>
        <dbReference type="Proteomes" id="UP000002051"/>
    </source>
</evidence>
<dbReference type="EnsemblPlants" id="AES80011">
    <property type="protein sequence ID" value="AES80011"/>
    <property type="gene ID" value="MTR_7g075740"/>
</dbReference>
<dbReference type="PROSITE" id="PS50089">
    <property type="entry name" value="ZF_RING_2"/>
    <property type="match status" value="1"/>
</dbReference>
<dbReference type="SMART" id="SM00744">
    <property type="entry name" value="RINGv"/>
    <property type="match status" value="1"/>
</dbReference>
<keyword evidence="5" id="KW-1133">Transmembrane helix</keyword>
<evidence type="ECO:0000259" key="6">
    <source>
        <dbReference type="PROSITE" id="PS50089"/>
    </source>
</evidence>
<dbReference type="Gene3D" id="3.30.40.10">
    <property type="entry name" value="Zinc/RING finger domain, C3HC4 (zinc finger)"/>
    <property type="match status" value="1"/>
</dbReference>
<dbReference type="eggNOG" id="KOG1609">
    <property type="taxonomic scope" value="Eukaryota"/>
</dbReference>
<dbReference type="InterPro" id="IPR013083">
    <property type="entry name" value="Znf_RING/FYVE/PHD"/>
</dbReference>
<keyword evidence="3" id="KW-0862">Zinc</keyword>
<feature type="domain" description="RING-CH-type" evidence="7">
    <location>
        <begin position="35"/>
        <end position="96"/>
    </location>
</feature>
<evidence type="ECO:0000256" key="5">
    <source>
        <dbReference type="SAM" id="Phobius"/>
    </source>
</evidence>